<evidence type="ECO:0000259" key="6">
    <source>
        <dbReference type="Pfam" id="PF07992"/>
    </source>
</evidence>
<protein>
    <recommendedName>
        <fullName evidence="6">FAD/NAD(P)-binding domain-containing protein</fullName>
    </recommendedName>
</protein>
<dbReference type="GO" id="GO:0042372">
    <property type="term" value="P:phylloquinone biosynthetic process"/>
    <property type="evidence" value="ECO:0007669"/>
    <property type="project" value="TreeGrafter"/>
</dbReference>
<dbReference type="PRINTS" id="PR00368">
    <property type="entry name" value="FADPNR"/>
</dbReference>
<evidence type="ECO:0000313" key="7">
    <source>
        <dbReference type="EMBL" id="KAI7840189.1"/>
    </source>
</evidence>
<dbReference type="SUPFAM" id="SSF51905">
    <property type="entry name" value="FAD/NAD(P)-binding domain"/>
    <property type="match status" value="2"/>
</dbReference>
<dbReference type="AlphaFoldDB" id="A0AAD5DPR0"/>
<feature type="region of interest" description="Disordered" evidence="5">
    <location>
        <begin position="315"/>
        <end position="350"/>
    </location>
</feature>
<comment type="cofactor">
    <cofactor evidence="1">
        <name>FAD</name>
        <dbReference type="ChEBI" id="CHEBI:57692"/>
    </cofactor>
</comment>
<evidence type="ECO:0000256" key="3">
    <source>
        <dbReference type="ARBA" id="ARBA00022827"/>
    </source>
</evidence>
<accession>A0AAD5DPR0</accession>
<keyword evidence="3" id="KW-0274">FAD</keyword>
<comment type="caution">
    <text evidence="7">The sequence shown here is derived from an EMBL/GenBank/DDBJ whole genome shotgun (WGS) entry which is preliminary data.</text>
</comment>
<organism evidence="7 8">
    <name type="scientific">Chlorella ohadii</name>
    <dbReference type="NCBI Taxonomy" id="2649997"/>
    <lineage>
        <taxon>Eukaryota</taxon>
        <taxon>Viridiplantae</taxon>
        <taxon>Chlorophyta</taxon>
        <taxon>core chlorophytes</taxon>
        <taxon>Trebouxiophyceae</taxon>
        <taxon>Chlorellales</taxon>
        <taxon>Chlorellaceae</taxon>
        <taxon>Chlorella clade</taxon>
        <taxon>Chlorella</taxon>
    </lineage>
</organism>
<sequence length="568" mass="58381">MAAVAASGGLCAARCSASGAQRAGSASRIDIRSLWSRVAGSAKHVGISGSGSNGCGSGSSGRRALSVACSAAPGFGAAGASEGTGPRVCILGGGFGGLYTAVKLESLIWPRGTKPRVTLIDQSDRFVFKPLLYELLSGAASEEEVAPPFAQLLAPYPVTFVQGRVASVQPEHATQDGGSTGGGTVVLADGGSVPYDWLVVSLGAETSTFGVPGVKESALPFATFQDAQRVNERLTLLEQRVEYPEVVVVGGGYAGVELAAVVAERLRGRARIKLITSTDDILPQSPQGNRETAKRALQDKGVSILTDAQVMELRRAGAPASSSGSGGEEASSSFSSGYSSGSGSSSGGGGGEDLAKRLVYLRDREGQQEILEADIVLWSAGQAPVTKAAAADAQRQIALPFGTNARGAMQTDATLRVLRHQRVFALGDVAVSAGGREQPPLPATAQVAFQQADYVAWNLWAAINNKPLLSFSYQHLGDMMSLGTTSGAVTLPIPVPPPLSAVVQSNGPLSQLLRVAGVKLSGSYGGSSDGVTLEGPLAAAVRRAAYLYRQPTLEQQLRVAGGWAQVGF</sequence>
<dbReference type="PANTHER" id="PTHR42913:SF4">
    <property type="entry name" value="ALTERNATIVE NAD(P)H-UBIQUINONE OXIDOREDUCTASE C1, CHLOROPLASTIC_MITOCHONDRIAL"/>
    <property type="match status" value="1"/>
</dbReference>
<keyword evidence="2" id="KW-0285">Flavoprotein</keyword>
<dbReference type="Proteomes" id="UP001205105">
    <property type="component" value="Unassembled WGS sequence"/>
</dbReference>
<dbReference type="EMBL" id="JADXDR010000083">
    <property type="protein sequence ID" value="KAI7840189.1"/>
    <property type="molecule type" value="Genomic_DNA"/>
</dbReference>
<dbReference type="PANTHER" id="PTHR42913">
    <property type="entry name" value="APOPTOSIS-INDUCING FACTOR 1"/>
    <property type="match status" value="1"/>
</dbReference>
<keyword evidence="4" id="KW-0560">Oxidoreductase</keyword>
<dbReference type="GO" id="GO:0019646">
    <property type="term" value="P:aerobic electron transport chain"/>
    <property type="evidence" value="ECO:0007669"/>
    <property type="project" value="TreeGrafter"/>
</dbReference>
<dbReference type="GO" id="GO:0003955">
    <property type="term" value="F:NAD(P)H dehydrogenase (quinone) activity"/>
    <property type="evidence" value="ECO:0007669"/>
    <property type="project" value="TreeGrafter"/>
</dbReference>
<dbReference type="Gene3D" id="3.50.50.100">
    <property type="match status" value="2"/>
</dbReference>
<dbReference type="PRINTS" id="PR00411">
    <property type="entry name" value="PNDRDTASEI"/>
</dbReference>
<dbReference type="InterPro" id="IPR023753">
    <property type="entry name" value="FAD/NAD-binding_dom"/>
</dbReference>
<feature type="domain" description="FAD/NAD(P)-binding" evidence="6">
    <location>
        <begin position="87"/>
        <end position="452"/>
    </location>
</feature>
<evidence type="ECO:0000256" key="2">
    <source>
        <dbReference type="ARBA" id="ARBA00022630"/>
    </source>
</evidence>
<evidence type="ECO:0000256" key="1">
    <source>
        <dbReference type="ARBA" id="ARBA00001974"/>
    </source>
</evidence>
<proteinExistence type="predicted"/>
<dbReference type="Pfam" id="PF07992">
    <property type="entry name" value="Pyr_redox_2"/>
    <property type="match status" value="1"/>
</dbReference>
<gene>
    <name evidence="7" type="ORF">COHA_005972</name>
</gene>
<dbReference type="GO" id="GO:0009507">
    <property type="term" value="C:chloroplast"/>
    <property type="evidence" value="ECO:0007669"/>
    <property type="project" value="TreeGrafter"/>
</dbReference>
<evidence type="ECO:0000313" key="8">
    <source>
        <dbReference type="Proteomes" id="UP001205105"/>
    </source>
</evidence>
<evidence type="ECO:0000256" key="4">
    <source>
        <dbReference type="ARBA" id="ARBA00023002"/>
    </source>
</evidence>
<keyword evidence="8" id="KW-1185">Reference proteome</keyword>
<reference evidence="7" key="1">
    <citation type="submission" date="2020-11" db="EMBL/GenBank/DDBJ databases">
        <title>Chlorella ohadii genome sequencing and assembly.</title>
        <authorList>
            <person name="Murik O."/>
            <person name="Treves H."/>
            <person name="Kedem I."/>
            <person name="Shotland Y."/>
            <person name="Kaplan A."/>
        </authorList>
    </citation>
    <scope>NUCLEOTIDE SEQUENCE</scope>
    <source>
        <strain evidence="7">1</strain>
    </source>
</reference>
<dbReference type="InterPro" id="IPR036188">
    <property type="entry name" value="FAD/NAD-bd_sf"/>
</dbReference>
<name>A0AAD5DPR0_9CHLO</name>
<evidence type="ECO:0000256" key="5">
    <source>
        <dbReference type="SAM" id="MobiDB-lite"/>
    </source>
</evidence>
<dbReference type="InterPro" id="IPR051169">
    <property type="entry name" value="NADH-Q_oxidoreductase"/>
</dbReference>
<feature type="compositionally biased region" description="Low complexity" evidence="5">
    <location>
        <begin position="316"/>
        <end position="343"/>
    </location>
</feature>